<evidence type="ECO:0000313" key="3">
    <source>
        <dbReference type="Proteomes" id="UP000184267"/>
    </source>
</evidence>
<dbReference type="Pfam" id="PF02992">
    <property type="entry name" value="Transposase_21"/>
    <property type="match status" value="1"/>
</dbReference>
<dbReference type="OMA" id="ATIRIFC"/>
<proteinExistence type="predicted"/>
<gene>
    <name evidence="2" type="ORF">TRAPUB_12619</name>
</gene>
<feature type="region of interest" description="Disordered" evidence="1">
    <location>
        <begin position="43"/>
        <end position="90"/>
    </location>
</feature>
<organism evidence="2 3">
    <name type="scientific">Trametes pubescens</name>
    <name type="common">White-rot fungus</name>
    <dbReference type="NCBI Taxonomy" id="154538"/>
    <lineage>
        <taxon>Eukaryota</taxon>
        <taxon>Fungi</taxon>
        <taxon>Dikarya</taxon>
        <taxon>Basidiomycota</taxon>
        <taxon>Agaricomycotina</taxon>
        <taxon>Agaricomycetes</taxon>
        <taxon>Polyporales</taxon>
        <taxon>Polyporaceae</taxon>
        <taxon>Trametes</taxon>
    </lineage>
</organism>
<dbReference type="STRING" id="154538.A0A1M2VTC8"/>
<feature type="compositionally biased region" description="Low complexity" evidence="1">
    <location>
        <begin position="72"/>
        <end position="82"/>
    </location>
</feature>
<dbReference type="PANTHER" id="PTHR46579:SF1">
    <property type="entry name" value="F5_8 TYPE C DOMAIN-CONTAINING PROTEIN"/>
    <property type="match status" value="1"/>
</dbReference>
<sequence>MSSTTVWRHKRWARLREALQETTAEAITTPSEDEVLSVAVGKLSIQQADEGPSTGTSRHDTSVQDTPGGSGASRRSGAQPASCPLPHPPPTIASQLDDLLHIQLSFIQCMIAFSSTGRPLRFIKVPAQDGEFLRWHIDSGKTCNSGKGALHPNDPQNAPFLEYQDGLSMTYLTLKSMKMPAESDKEIGEYHSGLVRQVLEELARLEDLKEWEWERQQTPEDPSQASAFSPAGSRFMINTGASTRFPVGPLAHESVSDRHIASQWTAWSPNAVPVYSYSIVSATSNLLLGLSRQATGLLMAGLRSTIQATLEYARWPGPLLTHDHRLLRQLVRDPRTVLNALDLDPHITTYNCCSRCFALYDLSGDVPDTCQNRAAPESAPCAAKLWRRRRIGDGQVSFPVRKYLHQSLKHWLGRMLSRGEIETWLQVNRWNGGRVRTPMRDIFDGIALQSLRGPDGKRAFLDTLGEELRLVLGLSADGFNPYQMKEAKHSVTSTAIYMVCLNLPESLRHLPENIYLVGVVPGPTKPSLDQINHFLSLVVDELLDFWTPGVYYTKTALRPQGRLVHAALVPLIADLVAARQLSGFGAHNHSRVLCSVCTTPADGVEDTQYTSFVPRDLNTHRAAAKAWLEARTTLEQEELFLNTGVRHSELLRLQYWNPLLYTVVDTMHNLYLGILQRHIRSIWGINVDEKDGDASDISSGAVPERPAELKMAAGTKLLLRASTKQLAKAGKAVLYHLCVDRGLRRAGTISQLVKNLEAWRKKEGFPVEQELATADNNDSLSVDVPVPEYVDGITPGIEKAERTLRGKHASTALRRKHKDILQAMCLARKLDTSGAKDVLADRLLAWPPKSSRSSQHAIGQDTLSAYMEDRSRMILPSWMNAPPLAFGTKQHGKLSADQWRTLCTVNLPVTLIRTWSFQEERRVKMLENFLHIVEAVETFGLLEIDERQIEAAEHLMQKYLDGLKELYKGAKIQPNHHLALHIGVFLRLFGPVHSWRSFVFERFNYFLQSINTNMAFGMSSPAYSVFSIVRATTKIRIGELEMTFMMHSCRAANFRPLLRSPPVQRYMQDFANSLRAADKDDRRGMRLDAILRSVAEDEAPQPNGMPFKGSRPTSLEHHVYRALLERLSFESGNSYVDDREYFREHPAGKSPLSRSAVQCSVVSVSGVQYKPWRRSPGDSNVMFRHPVMGSGSHPGHIDQIFLLSGRSGEDSIGTFLVVKALQPLTPEDAVLDPYRKYPTVGGRLYYKSYSDTTLVLRTDDVVSHFAETLMDHLVVSVPTLDTAGKQTGKMSKTCVHVRPLDRVSGCFTSFCGGGLMNVLS</sequence>
<evidence type="ECO:0000313" key="2">
    <source>
        <dbReference type="EMBL" id="OJT10865.1"/>
    </source>
</evidence>
<comment type="caution">
    <text evidence="2">The sequence shown here is derived from an EMBL/GenBank/DDBJ whole genome shotgun (WGS) entry which is preliminary data.</text>
</comment>
<evidence type="ECO:0000256" key="1">
    <source>
        <dbReference type="SAM" id="MobiDB-lite"/>
    </source>
</evidence>
<dbReference type="InterPro" id="IPR004242">
    <property type="entry name" value="Transposase_21"/>
</dbReference>
<reference evidence="2 3" key="1">
    <citation type="submission" date="2016-10" db="EMBL/GenBank/DDBJ databases">
        <title>Genome sequence of the basidiomycete white-rot fungus Trametes pubescens.</title>
        <authorList>
            <person name="Makela M.R."/>
            <person name="Granchi Z."/>
            <person name="Peng M."/>
            <person name="De Vries R.P."/>
            <person name="Grigoriev I."/>
            <person name="Riley R."/>
            <person name="Hilden K."/>
        </authorList>
    </citation>
    <scope>NUCLEOTIDE SEQUENCE [LARGE SCALE GENOMIC DNA]</scope>
    <source>
        <strain evidence="2 3">FBCC735</strain>
    </source>
</reference>
<dbReference type="Proteomes" id="UP000184267">
    <property type="component" value="Unassembled WGS sequence"/>
</dbReference>
<dbReference type="PANTHER" id="PTHR46579">
    <property type="entry name" value="F5/8 TYPE C DOMAIN-CONTAINING PROTEIN-RELATED"/>
    <property type="match status" value="1"/>
</dbReference>
<accession>A0A1M2VTC8</accession>
<dbReference type="OrthoDB" id="3269001at2759"/>
<dbReference type="EMBL" id="MNAD01000726">
    <property type="protein sequence ID" value="OJT10865.1"/>
    <property type="molecule type" value="Genomic_DNA"/>
</dbReference>
<keyword evidence="3" id="KW-1185">Reference proteome</keyword>
<evidence type="ECO:0008006" key="4">
    <source>
        <dbReference type="Google" id="ProtNLM"/>
    </source>
</evidence>
<protein>
    <recommendedName>
        <fullName evidence="4">SAP domain-containing protein</fullName>
    </recommendedName>
</protein>
<name>A0A1M2VTC8_TRAPU</name>